<comment type="caution">
    <text evidence="8">The sequence shown here is derived from an EMBL/GenBank/DDBJ whole genome shotgun (WGS) entry which is preliminary data.</text>
</comment>
<feature type="domain" description="Type II secretion system protein GspF" evidence="7">
    <location>
        <begin position="99"/>
        <end position="221"/>
    </location>
</feature>
<evidence type="ECO:0000313" key="9">
    <source>
        <dbReference type="Proteomes" id="UP001183390"/>
    </source>
</evidence>
<dbReference type="EMBL" id="JAVREP010000017">
    <property type="protein sequence ID" value="MDT0330938.1"/>
    <property type="molecule type" value="Genomic_DNA"/>
</dbReference>
<proteinExistence type="predicted"/>
<gene>
    <name evidence="8" type="ORF">RM479_21170</name>
</gene>
<sequence length="235" mass="23776">MVFAVITVVCGVAGVWVALGGGPGGRLRPPPVPRRPLPGRPLLVSLAGAGAVTLLGTLFGPLGVGAAVIGGVVWWARGRSTAAGDRIEVTGDVPVVIGLISAGMRAGAPLPACLTAVARAAPGRLGGELARVAERLRLGADPALAWADEPGALPEPLAAAGRDLARAADTGAPVADLLDRHVSDLRREVRARAAARIERLGVLVVMPLGLCFLPAFVLVGVVPMVVDLLSRALGR</sequence>
<dbReference type="Pfam" id="PF00482">
    <property type="entry name" value="T2SSF"/>
    <property type="match status" value="1"/>
</dbReference>
<name>A0ABU2ME26_9ACTN</name>
<dbReference type="PANTHER" id="PTHR35007">
    <property type="entry name" value="INTEGRAL MEMBRANE PROTEIN-RELATED"/>
    <property type="match status" value="1"/>
</dbReference>
<evidence type="ECO:0000256" key="4">
    <source>
        <dbReference type="ARBA" id="ARBA00022989"/>
    </source>
</evidence>
<dbReference type="RefSeq" id="WP_311513594.1">
    <property type="nucleotide sequence ID" value="NZ_JAVREP010000017.1"/>
</dbReference>
<keyword evidence="5 6" id="KW-0472">Membrane</keyword>
<keyword evidence="4 6" id="KW-1133">Transmembrane helix</keyword>
<protein>
    <submittedName>
        <fullName evidence="8">Type II secretion system F family protein</fullName>
    </submittedName>
</protein>
<accession>A0ABU2ME26</accession>
<comment type="subcellular location">
    <subcellularLocation>
        <location evidence="1">Cell membrane</location>
        <topology evidence="1">Multi-pass membrane protein</topology>
    </subcellularLocation>
</comment>
<organism evidence="8 9">
    <name type="scientific">Nocardiopsis lambiniae</name>
    <dbReference type="NCBI Taxonomy" id="3075539"/>
    <lineage>
        <taxon>Bacteria</taxon>
        <taxon>Bacillati</taxon>
        <taxon>Actinomycetota</taxon>
        <taxon>Actinomycetes</taxon>
        <taxon>Streptosporangiales</taxon>
        <taxon>Nocardiopsidaceae</taxon>
        <taxon>Nocardiopsis</taxon>
    </lineage>
</organism>
<evidence type="ECO:0000256" key="5">
    <source>
        <dbReference type="ARBA" id="ARBA00023136"/>
    </source>
</evidence>
<keyword evidence="9" id="KW-1185">Reference proteome</keyword>
<feature type="transmembrane region" description="Helical" evidence="6">
    <location>
        <begin position="200"/>
        <end position="226"/>
    </location>
</feature>
<reference evidence="9" key="1">
    <citation type="submission" date="2023-07" db="EMBL/GenBank/DDBJ databases">
        <title>30 novel species of actinomycetes from the DSMZ collection.</title>
        <authorList>
            <person name="Nouioui I."/>
        </authorList>
    </citation>
    <scope>NUCLEOTIDE SEQUENCE [LARGE SCALE GENOMIC DNA]</scope>
    <source>
        <strain evidence="9">DSM 44743</strain>
    </source>
</reference>
<evidence type="ECO:0000256" key="6">
    <source>
        <dbReference type="SAM" id="Phobius"/>
    </source>
</evidence>
<evidence type="ECO:0000313" key="8">
    <source>
        <dbReference type="EMBL" id="MDT0330938.1"/>
    </source>
</evidence>
<evidence type="ECO:0000256" key="3">
    <source>
        <dbReference type="ARBA" id="ARBA00022692"/>
    </source>
</evidence>
<keyword evidence="3 6" id="KW-0812">Transmembrane</keyword>
<keyword evidence="2" id="KW-1003">Cell membrane</keyword>
<dbReference type="InterPro" id="IPR018076">
    <property type="entry name" value="T2SS_GspF_dom"/>
</dbReference>
<feature type="transmembrane region" description="Helical" evidence="6">
    <location>
        <begin position="44"/>
        <end position="76"/>
    </location>
</feature>
<dbReference type="PANTHER" id="PTHR35007:SF3">
    <property type="entry name" value="POSSIBLE CONSERVED ALANINE RICH MEMBRANE PROTEIN"/>
    <property type="match status" value="1"/>
</dbReference>
<evidence type="ECO:0000256" key="1">
    <source>
        <dbReference type="ARBA" id="ARBA00004651"/>
    </source>
</evidence>
<evidence type="ECO:0000256" key="2">
    <source>
        <dbReference type="ARBA" id="ARBA00022475"/>
    </source>
</evidence>
<dbReference type="Proteomes" id="UP001183390">
    <property type="component" value="Unassembled WGS sequence"/>
</dbReference>
<evidence type="ECO:0000259" key="7">
    <source>
        <dbReference type="Pfam" id="PF00482"/>
    </source>
</evidence>